<dbReference type="Proteomes" id="UP000319514">
    <property type="component" value="Unassembled WGS sequence"/>
</dbReference>
<dbReference type="AlphaFoldDB" id="A0A542ZMB4"/>
<protein>
    <recommendedName>
        <fullName evidence="3">Bacteriocin biosynthesis cyclodehydratase domain-containing protein</fullName>
    </recommendedName>
</protein>
<proteinExistence type="predicted"/>
<accession>A0A542ZMB4</accession>
<organism evidence="1 2">
    <name type="scientific">Oryzihumus leptocrescens</name>
    <dbReference type="NCBI Taxonomy" id="297536"/>
    <lineage>
        <taxon>Bacteria</taxon>
        <taxon>Bacillati</taxon>
        <taxon>Actinomycetota</taxon>
        <taxon>Actinomycetes</taxon>
        <taxon>Micrococcales</taxon>
        <taxon>Intrasporangiaceae</taxon>
        <taxon>Oryzihumus</taxon>
    </lineage>
</organism>
<dbReference type="EMBL" id="VFOQ01000001">
    <property type="protein sequence ID" value="TQL61437.1"/>
    <property type="molecule type" value="Genomic_DNA"/>
</dbReference>
<name>A0A542ZMB4_9MICO</name>
<evidence type="ECO:0000313" key="2">
    <source>
        <dbReference type="Proteomes" id="UP000319514"/>
    </source>
</evidence>
<comment type="caution">
    <text evidence="1">The sequence shown here is derived from an EMBL/GenBank/DDBJ whole genome shotgun (WGS) entry which is preliminary data.</text>
</comment>
<reference evidence="1 2" key="1">
    <citation type="submission" date="2019-06" db="EMBL/GenBank/DDBJ databases">
        <title>Sequencing the genomes of 1000 actinobacteria strains.</title>
        <authorList>
            <person name="Klenk H.-P."/>
        </authorList>
    </citation>
    <scope>NUCLEOTIDE SEQUENCE [LARGE SCALE GENOMIC DNA]</scope>
    <source>
        <strain evidence="1 2">DSM 18082</strain>
    </source>
</reference>
<dbReference type="OrthoDB" id="4426339at2"/>
<sequence length="348" mass="35677">MSRPRLKSHARPLLRAPGTVQLGLAPPAGAVLDGLTEAEVRWLERLDGTTGHTLLYAEASAAGIPPQRVEALLDTLRDLDLLVEQPTDRACLSSLGAARWAALGPDADTLAAVHPGVGDGWAALADRQGQHVLVGGDGTLARSLALLLRRAGIGRVDTGAAALDALELDLRAAGRSGPAGRSGAAVNGPDRPDLVVLLGAGALDPGAGAPWLRHGIPHLPVVAQGHRVLVGPLVAGPGGPCLQCCDLDRSDRDPQWPRLLAQLTPPQPVGRARPVEAATGVTATAAGLAALVVHSHLDARAVPRGVSLELSLPWPTVVHRRWSAHPRCGCGAVQAHLQGAEASTPGAG</sequence>
<dbReference type="Gene3D" id="3.40.50.720">
    <property type="entry name" value="NAD(P)-binding Rossmann-like Domain"/>
    <property type="match status" value="1"/>
</dbReference>
<dbReference type="RefSeq" id="WP_141789219.1">
    <property type="nucleotide sequence ID" value="NZ_BAAAKX010000001.1"/>
</dbReference>
<keyword evidence="2" id="KW-1185">Reference proteome</keyword>
<evidence type="ECO:0000313" key="1">
    <source>
        <dbReference type="EMBL" id="TQL61437.1"/>
    </source>
</evidence>
<gene>
    <name evidence="1" type="ORF">FB474_2848</name>
</gene>
<evidence type="ECO:0008006" key="3">
    <source>
        <dbReference type="Google" id="ProtNLM"/>
    </source>
</evidence>